<feature type="domain" description="Fibronectin type-III" evidence="5">
    <location>
        <begin position="439"/>
        <end position="543"/>
    </location>
</feature>
<proteinExistence type="predicted"/>
<dbReference type="SMART" id="SM00060">
    <property type="entry name" value="FN3"/>
    <property type="match status" value="2"/>
</dbReference>
<dbReference type="SUPFAM" id="SSF49265">
    <property type="entry name" value="Fibronectin type III"/>
    <property type="match status" value="1"/>
</dbReference>
<dbReference type="SMART" id="SM00409">
    <property type="entry name" value="IG"/>
    <property type="match status" value="1"/>
</dbReference>
<evidence type="ECO:0000256" key="2">
    <source>
        <dbReference type="SAM" id="MobiDB-lite"/>
    </source>
</evidence>
<dbReference type="PROSITE" id="PS50835">
    <property type="entry name" value="IG_LIKE"/>
    <property type="match status" value="1"/>
</dbReference>
<dbReference type="InterPro" id="IPR036116">
    <property type="entry name" value="FN3_sf"/>
</dbReference>
<dbReference type="GeneID" id="109585795"/>
<keyword evidence="3" id="KW-0472">Membrane</keyword>
<dbReference type="InterPro" id="IPR003599">
    <property type="entry name" value="Ig_sub"/>
</dbReference>
<dbReference type="Proteomes" id="UP000007879">
    <property type="component" value="Unassembled WGS sequence"/>
</dbReference>
<feature type="transmembrane region" description="Helical" evidence="3">
    <location>
        <begin position="561"/>
        <end position="586"/>
    </location>
</feature>
<name>A0AAN0JL21_AMPQE</name>
<keyword evidence="3" id="KW-0812">Transmembrane</keyword>
<keyword evidence="1" id="KW-0677">Repeat</keyword>
<dbReference type="InterPro" id="IPR036179">
    <property type="entry name" value="Ig-like_dom_sf"/>
</dbReference>
<dbReference type="PROSITE" id="PS50853">
    <property type="entry name" value="FN3"/>
    <property type="match status" value="2"/>
</dbReference>
<evidence type="ECO:0000259" key="5">
    <source>
        <dbReference type="PROSITE" id="PS50853"/>
    </source>
</evidence>
<reference evidence="6" key="2">
    <citation type="submission" date="2024-06" db="UniProtKB">
        <authorList>
            <consortium name="EnsemblMetazoa"/>
        </authorList>
    </citation>
    <scope>IDENTIFICATION</scope>
</reference>
<sequence length="692" mass="74947">MMLIKSGVYTCRVTTISIGINCGNKSVSLHVIDPSLITVPLHQYTVINSSYTLQCNSSVYTIDNTTWTLITSNDPTPYDNSTDETISHTIVSGTFSSAQLMDDGLYQCNVSLYGRNRLYNTTLHVIVPPVIISSPPPKVLAFGPNITNYTVTFTSTSPTGRTIVTWYKGNSPVLQETVNTTSGIGSASIPVSMRSDSGSYRVRVKTDFGDQLVYVPQSILLVSETSYSFDIDVIVFPSHPVISATPSSFSSTIHWVHTNQSLDDLPESIKLVLLLDGMLIHSVNISINDTLLNSFTFVNLIPATQYSVRLIVANRDRISSSSLLTNFTTLSSVPSINSLSAVRVSSLLFNITLHFNYYGGRSINDIKLGYKSIEGANNHYIFIDNLDWKRQGLTHTALVSINDTSILRERIILFVRVTNSNGKSADSNTIQEYIKPLGPPSPVSFHSISTDSVILAVQLPLIGSPPILSLSVSLSSFRHNHSLLINDRIYSLGEELVIFSNESSNGGGPLMSGTTYNVTISAANLLGWSQQSSLPVSFTTIIEESIPTATVAESSGLEVSLLIGIGLVPIVCCAAVIIIIISCACCSMKKKNCKEIPKNGYAVTPVAGSIPSNHNNDVQIQKFFSTPLVPRPPTTEPADTSAYDSVHDIDTDSDTTQSLSPKYKYVISPTPSEIGIKGYVSSVPGSGTYIYV</sequence>
<feature type="domain" description="Fibronectin type-III" evidence="5">
    <location>
        <begin position="236"/>
        <end position="332"/>
    </location>
</feature>
<evidence type="ECO:0000259" key="4">
    <source>
        <dbReference type="PROSITE" id="PS50835"/>
    </source>
</evidence>
<keyword evidence="3" id="KW-1133">Transmembrane helix</keyword>
<evidence type="ECO:0000256" key="3">
    <source>
        <dbReference type="SAM" id="Phobius"/>
    </source>
</evidence>
<evidence type="ECO:0008006" key="8">
    <source>
        <dbReference type="Google" id="ProtNLM"/>
    </source>
</evidence>
<evidence type="ECO:0000313" key="7">
    <source>
        <dbReference type="Proteomes" id="UP000007879"/>
    </source>
</evidence>
<organism evidence="6 7">
    <name type="scientific">Amphimedon queenslandica</name>
    <name type="common">Sponge</name>
    <dbReference type="NCBI Taxonomy" id="400682"/>
    <lineage>
        <taxon>Eukaryota</taxon>
        <taxon>Metazoa</taxon>
        <taxon>Porifera</taxon>
        <taxon>Demospongiae</taxon>
        <taxon>Heteroscleromorpha</taxon>
        <taxon>Haplosclerida</taxon>
        <taxon>Niphatidae</taxon>
        <taxon>Amphimedon</taxon>
    </lineage>
</organism>
<dbReference type="Gene3D" id="2.60.40.10">
    <property type="entry name" value="Immunoglobulins"/>
    <property type="match status" value="1"/>
</dbReference>
<reference evidence="7" key="1">
    <citation type="journal article" date="2010" name="Nature">
        <title>The Amphimedon queenslandica genome and the evolution of animal complexity.</title>
        <authorList>
            <person name="Srivastava M."/>
            <person name="Simakov O."/>
            <person name="Chapman J."/>
            <person name="Fahey B."/>
            <person name="Gauthier M.E."/>
            <person name="Mitros T."/>
            <person name="Richards G.S."/>
            <person name="Conaco C."/>
            <person name="Dacre M."/>
            <person name="Hellsten U."/>
            <person name="Larroux C."/>
            <person name="Putnam N.H."/>
            <person name="Stanke M."/>
            <person name="Adamska M."/>
            <person name="Darling A."/>
            <person name="Degnan S.M."/>
            <person name="Oakley T.H."/>
            <person name="Plachetzki D.C."/>
            <person name="Zhai Y."/>
            <person name="Adamski M."/>
            <person name="Calcino A."/>
            <person name="Cummins S.F."/>
            <person name="Goodstein D.M."/>
            <person name="Harris C."/>
            <person name="Jackson D.J."/>
            <person name="Leys S.P."/>
            <person name="Shu S."/>
            <person name="Woodcroft B.J."/>
            <person name="Vervoort M."/>
            <person name="Kosik K.S."/>
            <person name="Manning G."/>
            <person name="Degnan B.M."/>
            <person name="Rokhsar D.S."/>
        </authorList>
    </citation>
    <scope>NUCLEOTIDE SEQUENCE [LARGE SCALE GENOMIC DNA]</scope>
</reference>
<evidence type="ECO:0000256" key="1">
    <source>
        <dbReference type="ARBA" id="ARBA00022737"/>
    </source>
</evidence>
<evidence type="ECO:0000313" key="6">
    <source>
        <dbReference type="EnsemblMetazoa" id="XP_019857484.1"/>
    </source>
</evidence>
<feature type="domain" description="Ig-like" evidence="4">
    <location>
        <begin position="34"/>
        <end position="111"/>
    </location>
</feature>
<dbReference type="InterPro" id="IPR007110">
    <property type="entry name" value="Ig-like_dom"/>
</dbReference>
<dbReference type="InterPro" id="IPR050964">
    <property type="entry name" value="Striated_Muscle_Regulatory"/>
</dbReference>
<dbReference type="SUPFAM" id="SSF48726">
    <property type="entry name" value="Immunoglobulin"/>
    <property type="match status" value="2"/>
</dbReference>
<dbReference type="EnsemblMetazoa" id="XM_020001925.1">
    <property type="protein sequence ID" value="XP_019857484.1"/>
    <property type="gene ID" value="LOC109585795"/>
</dbReference>
<dbReference type="PANTHER" id="PTHR13817:SF73">
    <property type="entry name" value="FIBRONECTIN TYPE-III DOMAIN-CONTAINING PROTEIN"/>
    <property type="match status" value="1"/>
</dbReference>
<dbReference type="InterPro" id="IPR003961">
    <property type="entry name" value="FN3_dom"/>
</dbReference>
<dbReference type="InterPro" id="IPR013783">
    <property type="entry name" value="Ig-like_fold"/>
</dbReference>
<accession>A0AAN0JL21</accession>
<keyword evidence="7" id="KW-1185">Reference proteome</keyword>
<dbReference type="PANTHER" id="PTHR13817">
    <property type="entry name" value="TITIN"/>
    <property type="match status" value="1"/>
</dbReference>
<dbReference type="AlphaFoldDB" id="A0AAN0JL21"/>
<dbReference type="RefSeq" id="XP_019857484.1">
    <property type="nucleotide sequence ID" value="XM_020001925.1"/>
</dbReference>
<dbReference type="KEGG" id="aqu:109585795"/>
<protein>
    <recommendedName>
        <fullName evidence="8">Ig-like domain-containing protein</fullName>
    </recommendedName>
</protein>
<feature type="region of interest" description="Disordered" evidence="2">
    <location>
        <begin position="630"/>
        <end position="657"/>
    </location>
</feature>